<proteinExistence type="predicted"/>
<dbReference type="AlphaFoldDB" id="L7EDM1"/>
<dbReference type="EMBL" id="ANKQ01000001">
    <property type="protein sequence ID" value="ELP56813.1"/>
    <property type="molecule type" value="Genomic_DNA"/>
</dbReference>
<name>L7EDM1_MICAE</name>
<evidence type="ECO:0000313" key="2">
    <source>
        <dbReference type="Proteomes" id="UP000010932"/>
    </source>
</evidence>
<accession>L7EDM1</accession>
<dbReference type="Proteomes" id="UP000010932">
    <property type="component" value="Unassembled WGS sequence"/>
</dbReference>
<protein>
    <submittedName>
        <fullName evidence="1">Uncharacterized protein</fullName>
    </submittedName>
</protein>
<dbReference type="PATRIC" id="fig|1134457.3.peg.1396"/>
<dbReference type="InterPro" id="IPR001680">
    <property type="entry name" value="WD40_rpt"/>
</dbReference>
<gene>
    <name evidence="1" type="ORF">O53_1422</name>
</gene>
<dbReference type="InterPro" id="IPR036322">
    <property type="entry name" value="WD40_repeat_dom_sf"/>
</dbReference>
<dbReference type="Pfam" id="PF00400">
    <property type="entry name" value="WD40"/>
    <property type="match status" value="1"/>
</dbReference>
<comment type="caution">
    <text evidence="1">The sequence shown here is derived from an EMBL/GenBank/DDBJ whole genome shotgun (WGS) entry which is preliminary data.</text>
</comment>
<reference evidence="1 2" key="1">
    <citation type="journal article" date="2013" name="Genome Announc.">
        <title>Whole-Genome Sequence of Microcystis aeruginosa TAIHU98, a Nontoxic Bloom-Forming Strain Isolated from Taihu Lake, China.</title>
        <authorList>
            <person name="Yang C."/>
            <person name="Zhang W."/>
            <person name="Ren M."/>
            <person name="Song L."/>
            <person name="Li T."/>
            <person name="Zhao J."/>
        </authorList>
    </citation>
    <scope>NUCLEOTIDE SEQUENCE [LARGE SCALE GENOMIC DNA]</scope>
    <source>
        <strain evidence="1 2">TAIHU98</strain>
    </source>
</reference>
<organism evidence="1 2">
    <name type="scientific">Microcystis aeruginosa TAIHU98</name>
    <dbReference type="NCBI Taxonomy" id="1134457"/>
    <lineage>
        <taxon>Bacteria</taxon>
        <taxon>Bacillati</taxon>
        <taxon>Cyanobacteriota</taxon>
        <taxon>Cyanophyceae</taxon>
        <taxon>Oscillatoriophycideae</taxon>
        <taxon>Chroococcales</taxon>
        <taxon>Microcystaceae</taxon>
        <taxon>Microcystis</taxon>
    </lineage>
</organism>
<dbReference type="InterPro" id="IPR015943">
    <property type="entry name" value="WD40/YVTN_repeat-like_dom_sf"/>
</dbReference>
<dbReference type="SUPFAM" id="SSF50978">
    <property type="entry name" value="WD40 repeat-like"/>
    <property type="match status" value="1"/>
</dbReference>
<sequence>MARRSLENIGNDYGWQEVIDAISEEQIKEKITISVLAISPDGNWLATGSSPTRLHSSKYYSYFNGYGPELIPATIFELWNLEEEDSILCFGVSHKDRINCIALSLNAKYAAIGTARGCLCLIDLEKYFWKTFYNKFHSSFFDVNEEKNIKIKSEGFVPGGNKKVKLSKDWSFQNFVEYGASNSENPSSIFIRTDMIDYEDGDWKGVMVVTISDDASWLVAGNHEFIKIWNLQKGCLHLIIPLPDKISPKYLKFTHQHLTLVSGWEAIYQIPIKNKLKENLFSPIDLEKVGQVIEQILSYTKLYPQYSRWNELGQKLPPYVYLYKHHENKILRLHYKHYSGWGAYDWFVKKTYDFVRNIGNNLQKRRKLPLHQLQTKLPSHIKLEDLTPDGQWTISQSNNGGIELWHL</sequence>
<evidence type="ECO:0000313" key="1">
    <source>
        <dbReference type="EMBL" id="ELP56813.1"/>
    </source>
</evidence>
<dbReference type="Gene3D" id="2.130.10.10">
    <property type="entry name" value="YVTN repeat-like/Quinoprotein amine dehydrogenase"/>
    <property type="match status" value="1"/>
</dbReference>